<keyword evidence="2" id="KW-1185">Reference proteome</keyword>
<accession>A0A067BJY8</accession>
<dbReference type="EMBL" id="KK583802">
    <property type="protein sequence ID" value="KDO17050.1"/>
    <property type="molecule type" value="Genomic_DNA"/>
</dbReference>
<organism evidence="1 2">
    <name type="scientific">Saprolegnia parasitica (strain CBS 223.65)</name>
    <dbReference type="NCBI Taxonomy" id="695850"/>
    <lineage>
        <taxon>Eukaryota</taxon>
        <taxon>Sar</taxon>
        <taxon>Stramenopiles</taxon>
        <taxon>Oomycota</taxon>
        <taxon>Saprolegniomycetes</taxon>
        <taxon>Saprolegniales</taxon>
        <taxon>Saprolegniaceae</taxon>
        <taxon>Saprolegnia</taxon>
    </lineage>
</organism>
<dbReference type="KEGG" id="spar:SPRG_17528"/>
<reference evidence="1 2" key="1">
    <citation type="journal article" date="2013" name="PLoS Genet.">
        <title>Distinctive expansion of potential virulence genes in the genome of the oomycete fish pathogen Saprolegnia parasitica.</title>
        <authorList>
            <person name="Jiang R.H."/>
            <person name="de Bruijn I."/>
            <person name="Haas B.J."/>
            <person name="Belmonte R."/>
            <person name="Lobach L."/>
            <person name="Christie J."/>
            <person name="van den Ackerveken G."/>
            <person name="Bottin A."/>
            <person name="Bulone V."/>
            <person name="Diaz-Moreno S.M."/>
            <person name="Dumas B."/>
            <person name="Fan L."/>
            <person name="Gaulin E."/>
            <person name="Govers F."/>
            <person name="Grenville-Briggs L.J."/>
            <person name="Horner N.R."/>
            <person name="Levin J.Z."/>
            <person name="Mammella M."/>
            <person name="Meijer H.J."/>
            <person name="Morris P."/>
            <person name="Nusbaum C."/>
            <person name="Oome S."/>
            <person name="Phillips A.J."/>
            <person name="van Rooyen D."/>
            <person name="Rzeszutek E."/>
            <person name="Saraiva M."/>
            <person name="Secombes C.J."/>
            <person name="Seidl M.F."/>
            <person name="Snel B."/>
            <person name="Stassen J.H."/>
            <person name="Sykes S."/>
            <person name="Tripathy S."/>
            <person name="van den Berg H."/>
            <person name="Vega-Arreguin J.C."/>
            <person name="Wawra S."/>
            <person name="Young S.K."/>
            <person name="Zeng Q."/>
            <person name="Dieguez-Uribeondo J."/>
            <person name="Russ C."/>
            <person name="Tyler B.M."/>
            <person name="van West P."/>
        </authorList>
    </citation>
    <scope>NUCLEOTIDE SEQUENCE [LARGE SCALE GENOMIC DNA]</scope>
    <source>
        <strain evidence="1 2">CBS 223.65</strain>
    </source>
</reference>
<name>A0A067BJY8_SAPPC</name>
<dbReference type="OrthoDB" id="10632203at2759"/>
<dbReference type="RefSeq" id="XP_012212242.1">
    <property type="nucleotide sequence ID" value="XM_012356852.1"/>
</dbReference>
<gene>
    <name evidence="1" type="ORF">SPRG_17528</name>
</gene>
<dbReference type="AlphaFoldDB" id="A0A067BJY8"/>
<proteinExistence type="predicted"/>
<sequence length="144" mass="15915">MVRVTVPELFAVHSWMQSIDTTFDATDILMMLDDFQGDFSIQAAGVPSTATTNKHNAADAHAAAVRSVYYCKVQTTQTVLNAATEVIKDDKIRVSRIEATRRASALFVQIQESNLMRAQKKSKELVAHCLEFQARHPIATAGAY</sequence>
<evidence type="ECO:0000313" key="1">
    <source>
        <dbReference type="EMBL" id="KDO17050.1"/>
    </source>
</evidence>
<dbReference type="VEuPathDB" id="FungiDB:SPRG_17528"/>
<protein>
    <submittedName>
        <fullName evidence="1">Uncharacterized protein</fullName>
    </submittedName>
</protein>
<dbReference type="GeneID" id="24139066"/>
<dbReference type="Gene3D" id="1.20.1170.10">
    <property type="match status" value="1"/>
</dbReference>
<evidence type="ECO:0000313" key="2">
    <source>
        <dbReference type="Proteomes" id="UP000030745"/>
    </source>
</evidence>
<dbReference type="Proteomes" id="UP000030745">
    <property type="component" value="Unassembled WGS sequence"/>
</dbReference>